<sequence length="188" mass="20544">MLDRDEEARLEKELDGEGSDSDSSLDLHTPLPHLMVKDGLLSPNSKLVQSSRNSTPLPNDRPGSVFSVASTAASIMTKSGLFKDERDTVQRRVRHRDGRLLAGGIGLTTGLGWSDSEDEDAPSPLIRQISSRNLKKRAASTTSLRSAANSLSHSYGGHTPESRMEEFASHPSQPYAKRLAYEHGQFCL</sequence>
<keyword evidence="2" id="KW-1185">Reference proteome</keyword>
<gene>
    <name evidence="1" type="ORF">NUW54_g14543</name>
</gene>
<reference evidence="1" key="1">
    <citation type="submission" date="2022-08" db="EMBL/GenBank/DDBJ databases">
        <title>Genome Sequence of Pycnoporus sanguineus.</title>
        <authorList>
            <person name="Buettner E."/>
        </authorList>
    </citation>
    <scope>NUCLEOTIDE SEQUENCE</scope>
    <source>
        <strain evidence="1">CG-C14</strain>
    </source>
</reference>
<evidence type="ECO:0000313" key="1">
    <source>
        <dbReference type="EMBL" id="KAJ2958288.1"/>
    </source>
</evidence>
<protein>
    <submittedName>
        <fullName evidence="1">Uncharacterized protein</fullName>
    </submittedName>
</protein>
<accession>A0ACC1MBW6</accession>
<comment type="caution">
    <text evidence="1">The sequence shown here is derived from an EMBL/GenBank/DDBJ whole genome shotgun (WGS) entry which is preliminary data.</text>
</comment>
<evidence type="ECO:0000313" key="2">
    <source>
        <dbReference type="Proteomes" id="UP001144978"/>
    </source>
</evidence>
<dbReference type="Proteomes" id="UP001144978">
    <property type="component" value="Unassembled WGS sequence"/>
</dbReference>
<proteinExistence type="predicted"/>
<dbReference type="EMBL" id="JANSHE010007602">
    <property type="protein sequence ID" value="KAJ2958288.1"/>
    <property type="molecule type" value="Genomic_DNA"/>
</dbReference>
<name>A0ACC1MBW6_9APHY</name>
<organism evidence="1 2">
    <name type="scientific">Trametes sanguinea</name>
    <dbReference type="NCBI Taxonomy" id="158606"/>
    <lineage>
        <taxon>Eukaryota</taxon>
        <taxon>Fungi</taxon>
        <taxon>Dikarya</taxon>
        <taxon>Basidiomycota</taxon>
        <taxon>Agaricomycotina</taxon>
        <taxon>Agaricomycetes</taxon>
        <taxon>Polyporales</taxon>
        <taxon>Polyporaceae</taxon>
        <taxon>Trametes</taxon>
    </lineage>
</organism>